<evidence type="ECO:0000256" key="1">
    <source>
        <dbReference type="SAM" id="MobiDB-lite"/>
    </source>
</evidence>
<sequence length="114" mass="12481">MTSTPSLARGTGGVTGGTQTKRREEGPGIGHHEVYWSHQGQAFMLEKWCWARCRPTGRLLGAAGKPLSAQMRRHEGGEGFSAPRTLLSFNTAPSRHQPSLQGFRADVPLRFPII</sequence>
<keyword evidence="3" id="KW-1185">Reference proteome</keyword>
<proteinExistence type="predicted"/>
<dbReference type="EMBL" id="CADEAL010000802">
    <property type="protein sequence ID" value="CAB1425424.1"/>
    <property type="molecule type" value="Genomic_DNA"/>
</dbReference>
<organism evidence="2 3">
    <name type="scientific">Pleuronectes platessa</name>
    <name type="common">European plaice</name>
    <dbReference type="NCBI Taxonomy" id="8262"/>
    <lineage>
        <taxon>Eukaryota</taxon>
        <taxon>Metazoa</taxon>
        <taxon>Chordata</taxon>
        <taxon>Craniata</taxon>
        <taxon>Vertebrata</taxon>
        <taxon>Euteleostomi</taxon>
        <taxon>Actinopterygii</taxon>
        <taxon>Neopterygii</taxon>
        <taxon>Teleostei</taxon>
        <taxon>Neoteleostei</taxon>
        <taxon>Acanthomorphata</taxon>
        <taxon>Carangaria</taxon>
        <taxon>Pleuronectiformes</taxon>
        <taxon>Pleuronectoidei</taxon>
        <taxon>Pleuronectidae</taxon>
        <taxon>Pleuronectes</taxon>
    </lineage>
</organism>
<dbReference type="AlphaFoldDB" id="A0A9N7U5I6"/>
<reference evidence="2" key="1">
    <citation type="submission" date="2020-03" db="EMBL/GenBank/DDBJ databases">
        <authorList>
            <person name="Weist P."/>
        </authorList>
    </citation>
    <scope>NUCLEOTIDE SEQUENCE</scope>
</reference>
<gene>
    <name evidence="2" type="ORF">PLEPLA_LOCUS13354</name>
</gene>
<accession>A0A9N7U5I6</accession>
<feature type="compositionally biased region" description="Basic and acidic residues" evidence="1">
    <location>
        <begin position="21"/>
        <end position="31"/>
    </location>
</feature>
<protein>
    <submittedName>
        <fullName evidence="2">Uncharacterized protein</fullName>
    </submittedName>
</protein>
<comment type="caution">
    <text evidence="2">The sequence shown here is derived from an EMBL/GenBank/DDBJ whole genome shotgun (WGS) entry which is preliminary data.</text>
</comment>
<evidence type="ECO:0000313" key="2">
    <source>
        <dbReference type="EMBL" id="CAB1425424.1"/>
    </source>
</evidence>
<dbReference type="Proteomes" id="UP001153269">
    <property type="component" value="Unassembled WGS sequence"/>
</dbReference>
<evidence type="ECO:0000313" key="3">
    <source>
        <dbReference type="Proteomes" id="UP001153269"/>
    </source>
</evidence>
<feature type="region of interest" description="Disordered" evidence="1">
    <location>
        <begin position="1"/>
        <end position="31"/>
    </location>
</feature>
<name>A0A9N7U5I6_PLEPL</name>